<dbReference type="GO" id="GO:0016791">
    <property type="term" value="F:phosphatase activity"/>
    <property type="evidence" value="ECO:0007669"/>
    <property type="project" value="TreeGrafter"/>
</dbReference>
<dbReference type="Gene3D" id="3.60.21.10">
    <property type="match status" value="1"/>
</dbReference>
<gene>
    <name evidence="3" type="ORF">Mucpa_0202</name>
</gene>
<proteinExistence type="inferred from homology"/>
<dbReference type="InterPro" id="IPR029052">
    <property type="entry name" value="Metallo-depent_PP-like"/>
</dbReference>
<evidence type="ECO:0000313" key="4">
    <source>
        <dbReference type="Proteomes" id="UP000002774"/>
    </source>
</evidence>
<dbReference type="CDD" id="cd00838">
    <property type="entry name" value="MPP_superfamily"/>
    <property type="match status" value="1"/>
</dbReference>
<dbReference type="RefSeq" id="WP_008503950.1">
    <property type="nucleotide sequence ID" value="NZ_CM001403.1"/>
</dbReference>
<sequence length="239" mass="26835">MKIALFSDIHANLPAFEAMLKDMDNRKPDAVFCLGDLVGYNIWPNEIIAEIRKRGIATLTGNHDLKVQGLDDANLDTSGLKYAYHIVHPKHIEYLGTLPAHIRLDYQNLNILMVHGSPRKVDEYVLENMDEALVLEMMQQAGADVLCGGHSHKPYQRIISCEDGRHRHVINAGSVGKPKDGDARGCYVMLTLGNRSHRSQKDSILVEFIRFDYDIEAAATAIEDSPLPNELADMLRRAY</sequence>
<dbReference type="InterPro" id="IPR024654">
    <property type="entry name" value="Calcineurin-like_PHP_lpxH"/>
</dbReference>
<dbReference type="PIRSF" id="PIRSF000883">
    <property type="entry name" value="Pesterase_MJ0912"/>
    <property type="match status" value="1"/>
</dbReference>
<dbReference type="Pfam" id="PF12850">
    <property type="entry name" value="Metallophos_2"/>
    <property type="match status" value="1"/>
</dbReference>
<keyword evidence="4" id="KW-1185">Reference proteome</keyword>
<comment type="similarity">
    <text evidence="1">Belongs to the metallophosphoesterase superfamily. YfcE family.</text>
</comment>
<reference evidence="3" key="1">
    <citation type="submission" date="2011-09" db="EMBL/GenBank/DDBJ databases">
        <title>The permanent draft genome of Mucilaginibacter paludis DSM 18603.</title>
        <authorList>
            <consortium name="US DOE Joint Genome Institute (JGI-PGF)"/>
            <person name="Lucas S."/>
            <person name="Han J."/>
            <person name="Lapidus A."/>
            <person name="Bruce D."/>
            <person name="Goodwin L."/>
            <person name="Pitluck S."/>
            <person name="Peters L."/>
            <person name="Kyrpides N."/>
            <person name="Mavromatis K."/>
            <person name="Ivanova N."/>
            <person name="Mikhailova N."/>
            <person name="Held B."/>
            <person name="Detter J.C."/>
            <person name="Tapia R."/>
            <person name="Han C."/>
            <person name="Land M."/>
            <person name="Hauser L."/>
            <person name="Markowitz V."/>
            <person name="Cheng J.-F."/>
            <person name="Hugenholtz P."/>
            <person name="Woyke T."/>
            <person name="Wu D."/>
            <person name="Tindall B."/>
            <person name="Brambilla E."/>
            <person name="Klenk H.-P."/>
            <person name="Eisen J.A."/>
        </authorList>
    </citation>
    <scope>NUCLEOTIDE SEQUENCE [LARGE SCALE GENOMIC DNA]</scope>
    <source>
        <strain evidence="3">DSM 18603</strain>
    </source>
</reference>
<evidence type="ECO:0000259" key="2">
    <source>
        <dbReference type="Pfam" id="PF12850"/>
    </source>
</evidence>
<evidence type="ECO:0000256" key="1">
    <source>
        <dbReference type="ARBA" id="ARBA00008950"/>
    </source>
</evidence>
<organism evidence="3 4">
    <name type="scientific">Mucilaginibacter paludis DSM 18603</name>
    <dbReference type="NCBI Taxonomy" id="714943"/>
    <lineage>
        <taxon>Bacteria</taxon>
        <taxon>Pseudomonadati</taxon>
        <taxon>Bacteroidota</taxon>
        <taxon>Sphingobacteriia</taxon>
        <taxon>Sphingobacteriales</taxon>
        <taxon>Sphingobacteriaceae</taxon>
        <taxon>Mucilaginibacter</taxon>
    </lineage>
</organism>
<dbReference type="PANTHER" id="PTHR42850:SF2">
    <property type="entry name" value="BLL5683 PROTEIN"/>
    <property type="match status" value="1"/>
</dbReference>
<feature type="domain" description="Calcineurin-like phosphoesterase" evidence="2">
    <location>
        <begin position="1"/>
        <end position="192"/>
    </location>
</feature>
<protein>
    <submittedName>
        <fullName evidence="3">Metallophosphoesterase</fullName>
    </submittedName>
</protein>
<dbReference type="HOGENOM" id="CLU_074761_0_1_10"/>
<dbReference type="GO" id="GO:0005737">
    <property type="term" value="C:cytoplasm"/>
    <property type="evidence" value="ECO:0007669"/>
    <property type="project" value="TreeGrafter"/>
</dbReference>
<dbReference type="SUPFAM" id="SSF56300">
    <property type="entry name" value="Metallo-dependent phosphatases"/>
    <property type="match status" value="1"/>
</dbReference>
<dbReference type="Proteomes" id="UP000002774">
    <property type="component" value="Chromosome"/>
</dbReference>
<name>H1YFK0_9SPHI</name>
<dbReference type="eggNOG" id="COG0639">
    <property type="taxonomic scope" value="Bacteria"/>
</dbReference>
<accession>H1YFK0</accession>
<dbReference type="InterPro" id="IPR050126">
    <property type="entry name" value="Ap4A_hydrolase"/>
</dbReference>
<dbReference type="AlphaFoldDB" id="H1YFK0"/>
<dbReference type="InterPro" id="IPR011152">
    <property type="entry name" value="Pesterase_MJ0912"/>
</dbReference>
<dbReference type="STRING" id="714943.Mucpa_0202"/>
<dbReference type="PANTHER" id="PTHR42850">
    <property type="entry name" value="METALLOPHOSPHOESTERASE"/>
    <property type="match status" value="1"/>
</dbReference>
<dbReference type="EMBL" id="CM001403">
    <property type="protein sequence ID" value="EHQ24402.1"/>
    <property type="molecule type" value="Genomic_DNA"/>
</dbReference>
<dbReference type="OrthoDB" id="9813918at2"/>
<evidence type="ECO:0000313" key="3">
    <source>
        <dbReference type="EMBL" id="EHQ24402.1"/>
    </source>
</evidence>